<evidence type="ECO:0000313" key="11">
    <source>
        <dbReference type="EMBL" id="CEF67139.1"/>
    </source>
</evidence>
<evidence type="ECO:0000256" key="4">
    <source>
        <dbReference type="ARBA" id="ARBA00022741"/>
    </source>
</evidence>
<dbReference type="GO" id="GO:0005524">
    <property type="term" value="F:ATP binding"/>
    <property type="evidence" value="ECO:0007669"/>
    <property type="project" value="UniProtKB-KW"/>
</dbReference>
<dbReference type="InterPro" id="IPR016135">
    <property type="entry name" value="UBQ-conjugating_enzyme/RWD"/>
</dbReference>
<comment type="pathway">
    <text evidence="2">Protein modification; protein neddylation.</text>
</comment>
<dbReference type="InterPro" id="IPR019266">
    <property type="entry name" value="Ribosomal_mS27"/>
</dbReference>
<name>A0A090MYG4_STRRB</name>
<dbReference type="InterPro" id="IPR034913">
    <property type="entry name" value="mS27/PTCD2"/>
</dbReference>
<protein>
    <recommendedName>
        <fullName evidence="8">E2 NEDD8-conjugating enzyme</fullName>
        <ecNumber evidence="8">2.3.2.34</ecNumber>
    </recommendedName>
</protein>
<dbReference type="RefSeq" id="XP_024506339.1">
    <property type="nucleotide sequence ID" value="XM_024652798.1"/>
</dbReference>
<evidence type="ECO:0000256" key="5">
    <source>
        <dbReference type="ARBA" id="ARBA00022786"/>
    </source>
</evidence>
<evidence type="ECO:0000256" key="9">
    <source>
        <dbReference type="PROSITE-ProRule" id="PRU10133"/>
    </source>
</evidence>
<dbReference type="PROSITE" id="PS50127">
    <property type="entry name" value="UBC_2"/>
    <property type="match status" value="1"/>
</dbReference>
<dbReference type="Pfam" id="PF00179">
    <property type="entry name" value="UQ_con"/>
    <property type="match status" value="1"/>
</dbReference>
<evidence type="ECO:0000256" key="6">
    <source>
        <dbReference type="ARBA" id="ARBA00022840"/>
    </source>
</evidence>
<evidence type="ECO:0000256" key="2">
    <source>
        <dbReference type="ARBA" id="ARBA00005032"/>
    </source>
</evidence>
<keyword evidence="6" id="KW-0067">ATP-binding</keyword>
<dbReference type="GO" id="GO:0005840">
    <property type="term" value="C:ribosome"/>
    <property type="evidence" value="ECO:0007669"/>
    <property type="project" value="UniProtKB-KW"/>
</dbReference>
<dbReference type="Pfam" id="PF10037">
    <property type="entry name" value="MRP-S27"/>
    <property type="match status" value="1"/>
</dbReference>
<dbReference type="PANTHER" id="PTHR21393">
    <property type="entry name" value="MITOCHONDRIAL 28S RIBOSOMAL PROTEIN S27"/>
    <property type="match status" value="1"/>
</dbReference>
<accession>A0A090MYG4</accession>
<organism evidence="11">
    <name type="scientific">Strongyloides ratti</name>
    <name type="common">Parasitic roundworm</name>
    <dbReference type="NCBI Taxonomy" id="34506"/>
    <lineage>
        <taxon>Eukaryota</taxon>
        <taxon>Metazoa</taxon>
        <taxon>Ecdysozoa</taxon>
        <taxon>Nematoda</taxon>
        <taxon>Chromadorea</taxon>
        <taxon>Rhabditida</taxon>
        <taxon>Tylenchina</taxon>
        <taxon>Panagrolaimomorpha</taxon>
        <taxon>Strongyloidoidea</taxon>
        <taxon>Strongyloididae</taxon>
        <taxon>Strongyloides</taxon>
    </lineage>
</organism>
<evidence type="ECO:0000259" key="10">
    <source>
        <dbReference type="PROSITE" id="PS50127"/>
    </source>
</evidence>
<evidence type="ECO:0000313" key="14">
    <source>
        <dbReference type="WormBase" id="SRAE_2000180400"/>
    </source>
</evidence>
<gene>
    <name evidence="11 13 14" type="ORF">SRAE_2000180400</name>
</gene>
<feature type="active site" description="Glycyl thioester intermediate" evidence="9">
    <location>
        <position position="109"/>
    </location>
</feature>
<dbReference type="STRING" id="34506.A0A090MYG4"/>
<dbReference type="CTD" id="36379504"/>
<dbReference type="WBParaSite" id="SRAE_2000180400.1">
    <property type="protein sequence ID" value="SRAE_2000180400.1"/>
    <property type="gene ID" value="WBGene00262010"/>
</dbReference>
<dbReference type="InterPro" id="IPR000608">
    <property type="entry name" value="UBC"/>
</dbReference>
<dbReference type="Gene3D" id="3.10.110.10">
    <property type="entry name" value="Ubiquitin Conjugating Enzyme"/>
    <property type="match status" value="1"/>
</dbReference>
<keyword evidence="11" id="KW-0687">Ribonucleoprotein</keyword>
<proteinExistence type="predicted"/>
<dbReference type="EC" id="2.3.2.34" evidence="8"/>
<comment type="catalytic activity">
    <reaction evidence="7">
        <text>[E1 NEDD8-activating enzyme]-S-[NEDD8 protein]-yl-L-cysteine + [E2 NEDD8-conjugating enzyme]-L-cysteine = [E1 NEDD8-activating enzyme]-L-cysteine + [E2 NEDD8-conjugating enzyme]-S-[NEDD8-protein]-yl-L-cysteine.</text>
        <dbReference type="EC" id="2.3.2.34"/>
    </reaction>
</comment>
<dbReference type="PANTHER" id="PTHR21393:SF0">
    <property type="entry name" value="SMALL RIBOSOMAL SUBUNIT PROTEIN MS27"/>
    <property type="match status" value="1"/>
</dbReference>
<evidence type="ECO:0000256" key="3">
    <source>
        <dbReference type="ARBA" id="ARBA00022679"/>
    </source>
</evidence>
<evidence type="ECO:0000256" key="1">
    <source>
        <dbReference type="ARBA" id="ARBA00004173"/>
    </source>
</evidence>
<dbReference type="EMBL" id="LN609529">
    <property type="protein sequence ID" value="CEF67139.1"/>
    <property type="molecule type" value="Genomic_DNA"/>
</dbReference>
<sequence length="585" mass="67872">MLNLRDRIKGKNENKEYTRTRIEVRDRLLAGEMNDLQQALAKMPSCSLSFPNNNNYEMSLIITPKEGMYYGGTFEFEITVPMEYNNVPPIVKCKTRIWHPNINEQGAICLSVLRPNSLDGHGWMPTRRLIDVIHGLDALFGDLIDFDDPLNIEAATQYQKNIGLFKTKVQDYIYRYAFVTSTHWRDIPTVDKEWHERHDNMKKLSLGGGYEWIASVQKNAVDVDAAACGAEEKDQIDDILQLVYKLRHTDNASDFLPSTEYAVLRLLLKHDQISDLFKILNDPLNYGVFLNEHIACLAINRFIDNKEYSSAARIATIVMQQEMFDSQLLNKLSIFSLIKFVELPTEERKMGPELLAVSEPFEEDDESPTFRYPYLKNNWNDGHFDINDSDLLVSKSLEWFSKVVEYKDPKMKESLELISYAIGKKYEKLEEFLKKDTLNSIKESALNIVRTICKETLQSLGEEDVDVKKKDILTGLISKIGDGISEGDLLSDELMNDFKVIQKEEETKLSSMQKDYYNAWNKRREELLKSQAERLKLQLRLEEISTSRKELSYEKELLFFFENRTKWELKAAEKTKLLEEMKASS</sequence>
<dbReference type="SUPFAM" id="SSF54495">
    <property type="entry name" value="UBC-like"/>
    <property type="match status" value="1"/>
</dbReference>
<dbReference type="GO" id="GO:0045116">
    <property type="term" value="P:protein neddylation"/>
    <property type="evidence" value="ECO:0007669"/>
    <property type="project" value="UniProtKB-ARBA"/>
</dbReference>
<evidence type="ECO:0000313" key="12">
    <source>
        <dbReference type="Proteomes" id="UP000035682"/>
    </source>
</evidence>
<evidence type="ECO:0000256" key="7">
    <source>
        <dbReference type="ARBA" id="ARBA00043698"/>
    </source>
</evidence>
<keyword evidence="12" id="KW-1185">Reference proteome</keyword>
<dbReference type="OrthoDB" id="10249039at2759"/>
<dbReference type="InterPro" id="IPR023313">
    <property type="entry name" value="UBQ-conjugating_AS"/>
</dbReference>
<keyword evidence="3" id="KW-0808">Transferase</keyword>
<reference evidence="13" key="2">
    <citation type="submission" date="2020-12" db="UniProtKB">
        <authorList>
            <consortium name="WormBaseParasite"/>
        </authorList>
    </citation>
    <scope>IDENTIFICATION</scope>
</reference>
<dbReference type="CDD" id="cd23794">
    <property type="entry name" value="UBCc_UBE2F_UBE2M"/>
    <property type="match status" value="1"/>
</dbReference>
<dbReference type="GO" id="GO:0061654">
    <property type="term" value="F:NEDD8 conjugating enzyme activity"/>
    <property type="evidence" value="ECO:0007669"/>
    <property type="project" value="UniProtKB-EC"/>
</dbReference>
<comment type="subcellular location">
    <subcellularLocation>
        <location evidence="1">Mitochondrion</location>
    </subcellularLocation>
</comment>
<dbReference type="OMA" id="KFLRNPY"/>
<dbReference type="Proteomes" id="UP000035682">
    <property type="component" value="Unplaced"/>
</dbReference>
<dbReference type="FunFam" id="3.10.110.10:FF:000033">
    <property type="entry name" value="NEDD8-conjugating enzyme UBE2F"/>
    <property type="match status" value="1"/>
</dbReference>
<keyword evidence="11" id="KW-0689">Ribosomal protein</keyword>
<dbReference type="GO" id="GO:0005739">
    <property type="term" value="C:mitochondrion"/>
    <property type="evidence" value="ECO:0007669"/>
    <property type="project" value="UniProtKB-SubCell"/>
</dbReference>
<evidence type="ECO:0000256" key="8">
    <source>
        <dbReference type="ARBA" id="ARBA00044047"/>
    </source>
</evidence>
<dbReference type="GeneID" id="36379504"/>
<evidence type="ECO:0000313" key="13">
    <source>
        <dbReference type="WBParaSite" id="SRAE_2000180400.1"/>
    </source>
</evidence>
<dbReference type="PROSITE" id="PS00183">
    <property type="entry name" value="UBC_1"/>
    <property type="match status" value="1"/>
</dbReference>
<keyword evidence="5" id="KW-0833">Ubl conjugation pathway</keyword>
<reference evidence="11 12" key="1">
    <citation type="submission" date="2014-09" db="EMBL/GenBank/DDBJ databases">
        <authorList>
            <person name="Martin A.A."/>
        </authorList>
    </citation>
    <scope>NUCLEOTIDE SEQUENCE</scope>
    <source>
        <strain evidence="12">ED321</strain>
        <strain evidence="11">ED321 Heterogonic</strain>
    </source>
</reference>
<dbReference type="SMART" id="SM00212">
    <property type="entry name" value="UBCc"/>
    <property type="match status" value="1"/>
</dbReference>
<feature type="domain" description="UBC core" evidence="10">
    <location>
        <begin position="24"/>
        <end position="178"/>
    </location>
</feature>
<dbReference type="WormBase" id="SRAE_2000180400">
    <property type="protein sequence ID" value="SRP04663"/>
    <property type="gene ID" value="WBGene00262010"/>
</dbReference>
<keyword evidence="4" id="KW-0547">Nucleotide-binding</keyword>
<dbReference type="AlphaFoldDB" id="A0A090MYG4"/>